<dbReference type="RefSeq" id="WP_023606329.1">
    <property type="nucleotide sequence ID" value="NZ_AYSH01000013.1"/>
</dbReference>
<keyword evidence="3" id="KW-1185">Reference proteome</keyword>
<sequence>MSFEKTIEELNTIRNKEYDRLRYDRSVWEVNYQGTTYSMLYIDQQDVRTPDELDMLERTKRMIDFYGTDPEYKGYEVGKEELQDLMALYDKELPKHQKATEKALSDYQASLQALEDELRHALDKHSNEIKTRLSVLAELQRDEAYLYDSKGLPTEFSGSGITDYDTRAGRTISSDDRCLTGPDETNYLYLHHHYDVLERMVLKNLAKKGK</sequence>
<reference evidence="2 3" key="1">
    <citation type="journal article" date="2013" name="Genome Announc.">
        <title>High-Quality Draft Genome Sequence of Vagococcus lutrae Strain LBD1, Isolated from the Largemouth Bass Micropterus salmoides.</title>
        <authorList>
            <person name="Lebreton F."/>
            <person name="Valentino M.D."/>
            <person name="Duncan L.B."/>
            <person name="Zeng Q."/>
            <person name="Manson McGuire A."/>
            <person name="Earl A.M."/>
            <person name="Gilmore M.S."/>
        </authorList>
    </citation>
    <scope>NUCLEOTIDE SEQUENCE [LARGE SCALE GENOMIC DNA]</scope>
    <source>
        <strain evidence="2 3">LBD1</strain>
    </source>
</reference>
<evidence type="ECO:0000313" key="3">
    <source>
        <dbReference type="Proteomes" id="UP000018126"/>
    </source>
</evidence>
<organism evidence="2 3">
    <name type="scientific">Vagococcus lutrae LBD1</name>
    <dbReference type="NCBI Taxonomy" id="1408226"/>
    <lineage>
        <taxon>Bacteria</taxon>
        <taxon>Bacillati</taxon>
        <taxon>Bacillota</taxon>
        <taxon>Bacilli</taxon>
        <taxon>Lactobacillales</taxon>
        <taxon>Enterococcaceae</taxon>
        <taxon>Vagococcus</taxon>
    </lineage>
</organism>
<evidence type="ECO:0000313" key="2">
    <source>
        <dbReference type="EMBL" id="EST89895.1"/>
    </source>
</evidence>
<comment type="caution">
    <text evidence="2">The sequence shown here is derived from an EMBL/GenBank/DDBJ whole genome shotgun (WGS) entry which is preliminary data.</text>
</comment>
<accession>V6Q5G4</accession>
<gene>
    <name evidence="2" type="ORF">T233_01001</name>
</gene>
<dbReference type="EMBL" id="AYSH01000013">
    <property type="protein sequence ID" value="EST89895.1"/>
    <property type="molecule type" value="Genomic_DNA"/>
</dbReference>
<keyword evidence="1" id="KW-0175">Coiled coil</keyword>
<feature type="coiled-coil region" evidence="1">
    <location>
        <begin position="97"/>
        <end position="131"/>
    </location>
</feature>
<evidence type="ECO:0000256" key="1">
    <source>
        <dbReference type="SAM" id="Coils"/>
    </source>
</evidence>
<dbReference type="AlphaFoldDB" id="V6Q5G4"/>
<protein>
    <submittedName>
        <fullName evidence="2">Uncharacterized protein</fullName>
    </submittedName>
</protein>
<proteinExistence type="predicted"/>
<name>V6Q5G4_9ENTE</name>
<dbReference type="Proteomes" id="UP000018126">
    <property type="component" value="Unassembled WGS sequence"/>
</dbReference>